<dbReference type="SUPFAM" id="SSF56601">
    <property type="entry name" value="beta-lactamase/transpeptidase-like"/>
    <property type="match status" value="1"/>
</dbReference>
<protein>
    <submittedName>
        <fullName evidence="4">Beta-lactamase-like protein 2</fullName>
    </submittedName>
</protein>
<evidence type="ECO:0000259" key="2">
    <source>
        <dbReference type="Pfam" id="PF00144"/>
    </source>
</evidence>
<evidence type="ECO:0000313" key="4">
    <source>
        <dbReference type="EMBL" id="KAK4154098.1"/>
    </source>
</evidence>
<gene>
    <name evidence="4" type="ORF">C8A00DRAFT_43078</name>
</gene>
<dbReference type="Gene3D" id="3.40.710.10">
    <property type="entry name" value="DD-peptidase/beta-lactamase superfamily"/>
    <property type="match status" value="1"/>
</dbReference>
<dbReference type="Pfam" id="PF00144">
    <property type="entry name" value="Beta-lactamase"/>
    <property type="match status" value="1"/>
</dbReference>
<dbReference type="Proteomes" id="UP001302745">
    <property type="component" value="Unassembled WGS sequence"/>
</dbReference>
<dbReference type="Pfam" id="PF26335">
    <property type="entry name" value="ARB_00930_C"/>
    <property type="match status" value="1"/>
</dbReference>
<sequence length="571" mass="62079">MFPSLKTTSLFLSCLTLGAQAALDGHCPPLGPVLPAPTEPSKHEAVPAAAKALKEILQQMTASYNTSAVAIGVKSIHESNLLFEYSYTPPNKDKRGAQTVDSDTVFRLGSLTKVFPVLALLKLKDRGVSLDDPITKYVPELRELKSQAREDSQVWAVEWDDVTLGSLASHMGGIPSDLITDIAPFGNLSAYGYPPADSSKFLGCSGFFGMPSCNKTIFFERFGERPPVQVPFSPQTVYSNIAFPILSFAVEAITKQPFADFVNNEIWKPTNMTRSFTEKPDDDLAFIPVNDSWWDADLGFQGPEGGYFSTINDLMRFGDAILKDELLTPAQTRKWLKPVIATSSKGLLIGQPWEIFRAENVTTDGRMIEVITKTGDLISYYSILLLIPDYDLVATLLVAGPGGPGEISGSALNLMASRLVATFLPALEKAGKAEVEAAYGGTYTDKKTNSSITLSLNDDGPGFSISKYVIRGVDIPTTDPGSTLPPAKVPFLDPPMRYRLYPASTKSDTQTSWRAVGTRGTAEQVEMSDAQIVWPMASCITWAMMDRVTFMGGARDHFVFDVEKGKLASGV</sequence>
<proteinExistence type="predicted"/>
<reference evidence="4" key="2">
    <citation type="submission" date="2023-05" db="EMBL/GenBank/DDBJ databases">
        <authorList>
            <consortium name="Lawrence Berkeley National Laboratory"/>
            <person name="Steindorff A."/>
            <person name="Hensen N."/>
            <person name="Bonometti L."/>
            <person name="Westerberg I."/>
            <person name="Brannstrom I.O."/>
            <person name="Guillou S."/>
            <person name="Cros-Aarteil S."/>
            <person name="Calhoun S."/>
            <person name="Haridas S."/>
            <person name="Kuo A."/>
            <person name="Mondo S."/>
            <person name="Pangilinan J."/>
            <person name="Riley R."/>
            <person name="Labutti K."/>
            <person name="Andreopoulos B."/>
            <person name="Lipzen A."/>
            <person name="Chen C."/>
            <person name="Yanf M."/>
            <person name="Daum C."/>
            <person name="Ng V."/>
            <person name="Clum A."/>
            <person name="Ohm R."/>
            <person name="Martin F."/>
            <person name="Silar P."/>
            <person name="Natvig D."/>
            <person name="Lalanne C."/>
            <person name="Gautier V."/>
            <person name="Ament-Velasquez S.L."/>
            <person name="Kruys A."/>
            <person name="Hutchinson M.I."/>
            <person name="Powell A.J."/>
            <person name="Barry K."/>
            <person name="Miller A.N."/>
            <person name="Grigoriev I.V."/>
            <person name="Debuchy R."/>
            <person name="Gladieux P."/>
            <person name="Thoren M.H."/>
            <person name="Johannesson H."/>
        </authorList>
    </citation>
    <scope>NUCLEOTIDE SEQUENCE</scope>
    <source>
        <strain evidence="4">CBS 538.74</strain>
    </source>
</reference>
<dbReference type="InterPro" id="IPR058664">
    <property type="entry name" value="ARB_00930-like_C"/>
</dbReference>
<keyword evidence="5" id="KW-1185">Reference proteome</keyword>
<dbReference type="EMBL" id="MU856921">
    <property type="protein sequence ID" value="KAK4154098.1"/>
    <property type="molecule type" value="Genomic_DNA"/>
</dbReference>
<dbReference type="PANTHER" id="PTHR22935">
    <property type="entry name" value="PENICILLIN-BINDING PROTEIN"/>
    <property type="match status" value="1"/>
</dbReference>
<feature type="domain" description="Beta-lactamase-like ARB-00930-like C-terminal" evidence="3">
    <location>
        <begin position="432"/>
        <end position="568"/>
    </location>
</feature>
<feature type="chain" id="PRO_5042993831" evidence="1">
    <location>
        <begin position="22"/>
        <end position="571"/>
    </location>
</feature>
<feature type="signal peptide" evidence="1">
    <location>
        <begin position="1"/>
        <end position="21"/>
    </location>
</feature>
<dbReference type="AlphaFoldDB" id="A0AAN6VM33"/>
<dbReference type="PANTHER" id="PTHR22935:SF97">
    <property type="entry name" value="BETA-LACTAMASE-RELATED DOMAIN-CONTAINING PROTEIN"/>
    <property type="match status" value="1"/>
</dbReference>
<dbReference type="InterPro" id="IPR051478">
    <property type="entry name" value="Beta-lactamase-like_AB/R"/>
</dbReference>
<name>A0AAN6VM33_9PEZI</name>
<dbReference type="InterPro" id="IPR012338">
    <property type="entry name" value="Beta-lactam/transpept-like"/>
</dbReference>
<evidence type="ECO:0000256" key="1">
    <source>
        <dbReference type="SAM" id="SignalP"/>
    </source>
</evidence>
<accession>A0AAN6VM33</accession>
<organism evidence="4 5">
    <name type="scientific">Chaetomidium leptoderma</name>
    <dbReference type="NCBI Taxonomy" id="669021"/>
    <lineage>
        <taxon>Eukaryota</taxon>
        <taxon>Fungi</taxon>
        <taxon>Dikarya</taxon>
        <taxon>Ascomycota</taxon>
        <taxon>Pezizomycotina</taxon>
        <taxon>Sordariomycetes</taxon>
        <taxon>Sordariomycetidae</taxon>
        <taxon>Sordariales</taxon>
        <taxon>Chaetomiaceae</taxon>
        <taxon>Chaetomidium</taxon>
    </lineage>
</organism>
<keyword evidence="1" id="KW-0732">Signal</keyword>
<comment type="caution">
    <text evidence="4">The sequence shown here is derived from an EMBL/GenBank/DDBJ whole genome shotgun (WGS) entry which is preliminary data.</text>
</comment>
<dbReference type="InterPro" id="IPR001466">
    <property type="entry name" value="Beta-lactam-related"/>
</dbReference>
<evidence type="ECO:0000259" key="3">
    <source>
        <dbReference type="Pfam" id="PF26335"/>
    </source>
</evidence>
<reference evidence="4" key="1">
    <citation type="journal article" date="2023" name="Mol. Phylogenet. Evol.">
        <title>Genome-scale phylogeny and comparative genomics of the fungal order Sordariales.</title>
        <authorList>
            <person name="Hensen N."/>
            <person name="Bonometti L."/>
            <person name="Westerberg I."/>
            <person name="Brannstrom I.O."/>
            <person name="Guillou S."/>
            <person name="Cros-Aarteil S."/>
            <person name="Calhoun S."/>
            <person name="Haridas S."/>
            <person name="Kuo A."/>
            <person name="Mondo S."/>
            <person name="Pangilinan J."/>
            <person name="Riley R."/>
            <person name="LaButti K."/>
            <person name="Andreopoulos B."/>
            <person name="Lipzen A."/>
            <person name="Chen C."/>
            <person name="Yan M."/>
            <person name="Daum C."/>
            <person name="Ng V."/>
            <person name="Clum A."/>
            <person name="Steindorff A."/>
            <person name="Ohm R.A."/>
            <person name="Martin F."/>
            <person name="Silar P."/>
            <person name="Natvig D.O."/>
            <person name="Lalanne C."/>
            <person name="Gautier V."/>
            <person name="Ament-Velasquez S.L."/>
            <person name="Kruys A."/>
            <person name="Hutchinson M.I."/>
            <person name="Powell A.J."/>
            <person name="Barry K."/>
            <person name="Miller A.N."/>
            <person name="Grigoriev I.V."/>
            <person name="Debuchy R."/>
            <person name="Gladieux P."/>
            <person name="Hiltunen Thoren M."/>
            <person name="Johannesson H."/>
        </authorList>
    </citation>
    <scope>NUCLEOTIDE SEQUENCE</scope>
    <source>
        <strain evidence="4">CBS 538.74</strain>
    </source>
</reference>
<feature type="domain" description="Beta-lactamase-related" evidence="2">
    <location>
        <begin position="87"/>
        <end position="404"/>
    </location>
</feature>
<evidence type="ECO:0000313" key="5">
    <source>
        <dbReference type="Proteomes" id="UP001302745"/>
    </source>
</evidence>